<dbReference type="AlphaFoldDB" id="A0A2W1NEE3"/>
<dbReference type="EC" id="2.7.13.3" evidence="3"/>
<evidence type="ECO:0000256" key="1">
    <source>
        <dbReference type="ARBA" id="ARBA00000085"/>
    </source>
</evidence>
<evidence type="ECO:0000313" key="15">
    <source>
        <dbReference type="Proteomes" id="UP000249248"/>
    </source>
</evidence>
<evidence type="ECO:0000256" key="12">
    <source>
        <dbReference type="SAM" id="Phobius"/>
    </source>
</evidence>
<evidence type="ECO:0000256" key="3">
    <source>
        <dbReference type="ARBA" id="ARBA00012438"/>
    </source>
</evidence>
<dbReference type="Proteomes" id="UP000249248">
    <property type="component" value="Unassembled WGS sequence"/>
</dbReference>
<protein>
    <recommendedName>
        <fullName evidence="3">histidine kinase</fullName>
        <ecNumber evidence="3">2.7.13.3</ecNumber>
    </recommendedName>
</protein>
<evidence type="ECO:0000256" key="6">
    <source>
        <dbReference type="ARBA" id="ARBA00022679"/>
    </source>
</evidence>
<dbReference type="GO" id="GO:0000155">
    <property type="term" value="F:phosphorelay sensor kinase activity"/>
    <property type="evidence" value="ECO:0007669"/>
    <property type="project" value="InterPro"/>
</dbReference>
<comment type="catalytic activity">
    <reaction evidence="1">
        <text>ATP + protein L-histidine = ADP + protein N-phospho-L-histidine.</text>
        <dbReference type="EC" id="2.7.13.3"/>
    </reaction>
</comment>
<evidence type="ECO:0000256" key="7">
    <source>
        <dbReference type="ARBA" id="ARBA00022741"/>
    </source>
</evidence>
<dbReference type="Gene3D" id="1.10.287.130">
    <property type="match status" value="1"/>
</dbReference>
<feature type="transmembrane region" description="Helical" evidence="12">
    <location>
        <begin position="128"/>
        <end position="149"/>
    </location>
</feature>
<dbReference type="InterPro" id="IPR036890">
    <property type="entry name" value="HATPase_C_sf"/>
</dbReference>
<gene>
    <name evidence="14" type="ORF">DNU06_04025</name>
</gene>
<dbReference type="PANTHER" id="PTHR45528:SF1">
    <property type="entry name" value="SENSOR HISTIDINE KINASE CPXA"/>
    <property type="match status" value="1"/>
</dbReference>
<keyword evidence="8" id="KW-0418">Kinase</keyword>
<organism evidence="14 15">
    <name type="scientific">Putridiphycobacter roseus</name>
    <dbReference type="NCBI Taxonomy" id="2219161"/>
    <lineage>
        <taxon>Bacteria</taxon>
        <taxon>Pseudomonadati</taxon>
        <taxon>Bacteroidota</taxon>
        <taxon>Flavobacteriia</taxon>
        <taxon>Flavobacteriales</taxon>
        <taxon>Crocinitomicaceae</taxon>
        <taxon>Putridiphycobacter</taxon>
    </lineage>
</organism>
<dbReference type="InterPro" id="IPR050398">
    <property type="entry name" value="HssS/ArlS-like"/>
</dbReference>
<dbReference type="SUPFAM" id="SSF55874">
    <property type="entry name" value="ATPase domain of HSP90 chaperone/DNA topoisomerase II/histidine kinase"/>
    <property type="match status" value="1"/>
</dbReference>
<dbReference type="Gene3D" id="3.30.565.10">
    <property type="entry name" value="Histidine kinase-like ATPase, C-terminal domain"/>
    <property type="match status" value="1"/>
</dbReference>
<dbReference type="GO" id="GO:0005524">
    <property type="term" value="F:ATP binding"/>
    <property type="evidence" value="ECO:0007669"/>
    <property type="project" value="UniProtKB-KW"/>
</dbReference>
<dbReference type="InterPro" id="IPR003594">
    <property type="entry name" value="HATPase_dom"/>
</dbReference>
<reference evidence="14 15" key="1">
    <citation type="submission" date="2018-06" db="EMBL/GenBank/DDBJ databases">
        <title>The draft genome sequence of Crocinitomix sp. SM1701.</title>
        <authorList>
            <person name="Zhang X."/>
        </authorList>
    </citation>
    <scope>NUCLEOTIDE SEQUENCE [LARGE SCALE GENOMIC DNA]</scope>
    <source>
        <strain evidence="14 15">SM1701</strain>
    </source>
</reference>
<dbReference type="SUPFAM" id="SSF47384">
    <property type="entry name" value="Homodimeric domain of signal transducing histidine kinase"/>
    <property type="match status" value="1"/>
</dbReference>
<keyword evidence="12" id="KW-0812">Transmembrane</keyword>
<evidence type="ECO:0000259" key="13">
    <source>
        <dbReference type="PROSITE" id="PS50109"/>
    </source>
</evidence>
<evidence type="ECO:0000256" key="2">
    <source>
        <dbReference type="ARBA" id="ARBA00004651"/>
    </source>
</evidence>
<evidence type="ECO:0000256" key="9">
    <source>
        <dbReference type="ARBA" id="ARBA00022840"/>
    </source>
</evidence>
<keyword evidence="10" id="KW-0902">Two-component regulatory system</keyword>
<evidence type="ECO:0000256" key="11">
    <source>
        <dbReference type="ARBA" id="ARBA00023136"/>
    </source>
</evidence>
<feature type="transmembrane region" description="Helical" evidence="12">
    <location>
        <begin position="12"/>
        <end position="34"/>
    </location>
</feature>
<dbReference type="OrthoDB" id="1522504at2"/>
<accession>A0A2W1NEE3</accession>
<comment type="caution">
    <text evidence="14">The sequence shown here is derived from an EMBL/GenBank/DDBJ whole genome shotgun (WGS) entry which is preliminary data.</text>
</comment>
<evidence type="ECO:0000256" key="8">
    <source>
        <dbReference type="ARBA" id="ARBA00022777"/>
    </source>
</evidence>
<keyword evidence="6" id="KW-0808">Transferase</keyword>
<evidence type="ECO:0000256" key="10">
    <source>
        <dbReference type="ARBA" id="ARBA00023012"/>
    </source>
</evidence>
<keyword evidence="9" id="KW-0067">ATP-binding</keyword>
<dbReference type="PROSITE" id="PS50109">
    <property type="entry name" value="HIS_KIN"/>
    <property type="match status" value="1"/>
</dbReference>
<dbReference type="InterPro" id="IPR036097">
    <property type="entry name" value="HisK_dim/P_sf"/>
</dbReference>
<keyword evidence="12" id="KW-1133">Transmembrane helix</keyword>
<proteinExistence type="predicted"/>
<keyword evidence="4" id="KW-1003">Cell membrane</keyword>
<dbReference type="GO" id="GO:0005886">
    <property type="term" value="C:plasma membrane"/>
    <property type="evidence" value="ECO:0007669"/>
    <property type="project" value="UniProtKB-SubCell"/>
</dbReference>
<evidence type="ECO:0000313" key="14">
    <source>
        <dbReference type="EMBL" id="PZE17795.1"/>
    </source>
</evidence>
<dbReference type="InterPro" id="IPR005467">
    <property type="entry name" value="His_kinase_dom"/>
</dbReference>
<dbReference type="RefSeq" id="WP_111061946.1">
    <property type="nucleotide sequence ID" value="NZ_JBHUCU010000002.1"/>
</dbReference>
<dbReference type="PANTHER" id="PTHR45528">
    <property type="entry name" value="SENSOR HISTIDINE KINASE CPXA"/>
    <property type="match status" value="1"/>
</dbReference>
<feature type="domain" description="Histidine kinase" evidence="13">
    <location>
        <begin position="211"/>
        <end position="411"/>
    </location>
</feature>
<sequence>MKLITKTYRSTLIWLLPVMLIGSVFCFHTIEYIAHEETDEFLTYEKDRLIKFHKEHKTLPDFHKVAAIYEVDTLQPTLFKDTLILELGDNEMVPNRELQFSIPHNDKYFTIVLRHLLLGKDDILEGTLLIVVGILFIMAIMIIIILYTVNKRIWKPFHHTLSVLNAYQIKKEIPTLEDNQIDEFNQLNHSIINLLNKINTDFNNHKEFTENMSHEVQTYLTIIKQNTEQLMGQIAVENKQDLTLIKKTYAAVNDLNKVQKSLILLTKINNEEFHEVKQFDFQDKLKAALIRFEDLIEIRNIKTSIKTTVCKVEMDPGLAEIILNNLLKNAVKHNIENGSITVELAQESLTIKNTGKVIPGEPSQLMNRFITANQGNMGIGLAIVQQICLKYDFTIKYHVDNKGIHQIIIYF</sequence>
<evidence type="ECO:0000256" key="4">
    <source>
        <dbReference type="ARBA" id="ARBA00022475"/>
    </source>
</evidence>
<keyword evidence="11 12" id="KW-0472">Membrane</keyword>
<keyword evidence="15" id="KW-1185">Reference proteome</keyword>
<dbReference type="Pfam" id="PF02518">
    <property type="entry name" value="HATPase_c"/>
    <property type="match status" value="1"/>
</dbReference>
<dbReference type="SMART" id="SM00387">
    <property type="entry name" value="HATPase_c"/>
    <property type="match status" value="1"/>
</dbReference>
<keyword evidence="7" id="KW-0547">Nucleotide-binding</keyword>
<evidence type="ECO:0000256" key="5">
    <source>
        <dbReference type="ARBA" id="ARBA00022553"/>
    </source>
</evidence>
<comment type="subcellular location">
    <subcellularLocation>
        <location evidence="2">Cell membrane</location>
        <topology evidence="2">Multi-pass membrane protein</topology>
    </subcellularLocation>
</comment>
<keyword evidence="5" id="KW-0597">Phosphoprotein</keyword>
<dbReference type="EMBL" id="QKSB01000002">
    <property type="protein sequence ID" value="PZE17795.1"/>
    <property type="molecule type" value="Genomic_DNA"/>
</dbReference>
<name>A0A2W1NEE3_9FLAO</name>